<keyword evidence="7" id="KW-1185">Reference proteome</keyword>
<dbReference type="NCBIfam" id="TIGR03566">
    <property type="entry name" value="FMN_reduc_MsuE"/>
    <property type="match status" value="1"/>
</dbReference>
<evidence type="ECO:0000256" key="4">
    <source>
        <dbReference type="ARBA" id="ARBA00023002"/>
    </source>
</evidence>
<reference evidence="6 7" key="1">
    <citation type="journal article" date="2013" name="Genome Announc.">
        <title>Genome Sequence of the Obligate Gammaproteobacterial Methanotroph Methylomicrobium album Strain BG8.</title>
        <authorList>
            <person name="Kits K.D."/>
            <person name="Kalyuzhnaya M.G."/>
            <person name="Klotz M.G."/>
            <person name="Jetten M.S."/>
            <person name="Op den Camp H.J."/>
            <person name="Vuilleumier S."/>
            <person name="Bringel F."/>
            <person name="Dispirito A.A."/>
            <person name="Murrell J.C."/>
            <person name="Bruce D."/>
            <person name="Cheng J.F."/>
            <person name="Copeland A."/>
            <person name="Goodwin L."/>
            <person name="Hauser L."/>
            <person name="Lajus A."/>
            <person name="Land M.L."/>
            <person name="Lapidus A."/>
            <person name="Lucas S."/>
            <person name="Medigue C."/>
            <person name="Pitluck S."/>
            <person name="Woyke T."/>
            <person name="Zeytun A."/>
            <person name="Stein L.Y."/>
        </authorList>
    </citation>
    <scope>NUCLEOTIDE SEQUENCE [LARGE SCALE GENOMIC DNA]</scope>
    <source>
        <strain evidence="6 7">BG8</strain>
    </source>
</reference>
<sequence length="188" mass="19912">MSTLKVVVVSGNLGQPSKTLALAGQIVEAVKQRAAVDVLTYSLADLAPVFGPARHPGELNDFGKEVLQAIGAADILVAVTPVYKGSYTGLFKHLFDFLDPNALIDVPVVLGATGGGEKHALMIEHQLRPLFGFFGAQTVPSGIYASEQNFDGTRFGHPVVLERINAAAQQAVTAARTRSQQLPLPRIA</sequence>
<protein>
    <submittedName>
        <fullName evidence="6">FMN reductase, MsuE subfamily</fullName>
    </submittedName>
</protein>
<dbReference type="RefSeq" id="WP_005374969.1">
    <property type="nucleotide sequence ID" value="NZ_CM001475.1"/>
</dbReference>
<name>H8GJ40_METAL</name>
<evidence type="ECO:0000256" key="3">
    <source>
        <dbReference type="ARBA" id="ARBA00022643"/>
    </source>
</evidence>
<keyword evidence="4" id="KW-0560">Oxidoreductase</keyword>
<dbReference type="PANTHER" id="PTHR43408">
    <property type="entry name" value="FMN REDUCTASE (NADPH)"/>
    <property type="match status" value="1"/>
</dbReference>
<organism evidence="6 7">
    <name type="scientific">Methylomicrobium album BG8</name>
    <dbReference type="NCBI Taxonomy" id="686340"/>
    <lineage>
        <taxon>Bacteria</taxon>
        <taxon>Pseudomonadati</taxon>
        <taxon>Pseudomonadota</taxon>
        <taxon>Gammaproteobacteria</taxon>
        <taxon>Methylococcales</taxon>
        <taxon>Methylococcaceae</taxon>
        <taxon>Methylomicrobium</taxon>
    </lineage>
</organism>
<dbReference type="InterPro" id="IPR051814">
    <property type="entry name" value="NAD(P)H-dep_FMN_reductase"/>
</dbReference>
<dbReference type="PANTHER" id="PTHR43408:SF2">
    <property type="entry name" value="FMN REDUCTASE (NADPH)"/>
    <property type="match status" value="1"/>
</dbReference>
<dbReference type="Proteomes" id="UP000005090">
    <property type="component" value="Chromosome"/>
</dbReference>
<accession>H8GJ40</accession>
<evidence type="ECO:0000259" key="5">
    <source>
        <dbReference type="Pfam" id="PF03358"/>
    </source>
</evidence>
<dbReference type="GO" id="GO:0016491">
    <property type="term" value="F:oxidoreductase activity"/>
    <property type="evidence" value="ECO:0007669"/>
    <property type="project" value="UniProtKB-KW"/>
</dbReference>
<dbReference type="Pfam" id="PF03358">
    <property type="entry name" value="FMN_red"/>
    <property type="match status" value="1"/>
</dbReference>
<dbReference type="InterPro" id="IPR005025">
    <property type="entry name" value="FMN_Rdtase-like_dom"/>
</dbReference>
<proteinExistence type="inferred from homology"/>
<feature type="domain" description="NADPH-dependent FMN reductase-like" evidence="5">
    <location>
        <begin position="5"/>
        <end position="148"/>
    </location>
</feature>
<keyword evidence="2" id="KW-0285">Flavoprotein</keyword>
<dbReference type="SUPFAM" id="SSF52218">
    <property type="entry name" value="Flavoproteins"/>
    <property type="match status" value="1"/>
</dbReference>
<evidence type="ECO:0000256" key="2">
    <source>
        <dbReference type="ARBA" id="ARBA00022630"/>
    </source>
</evidence>
<evidence type="ECO:0000256" key="1">
    <source>
        <dbReference type="ARBA" id="ARBA00005990"/>
    </source>
</evidence>
<keyword evidence="3" id="KW-0288">FMN</keyword>
<dbReference type="Gene3D" id="3.40.50.360">
    <property type="match status" value="1"/>
</dbReference>
<dbReference type="InterPro" id="IPR029039">
    <property type="entry name" value="Flavoprotein-like_sf"/>
</dbReference>
<gene>
    <name evidence="6" type="ORF">Metal_3910</name>
</gene>
<evidence type="ECO:0000313" key="7">
    <source>
        <dbReference type="Proteomes" id="UP000005090"/>
    </source>
</evidence>
<comment type="similarity">
    <text evidence="1">Belongs to the SsuE family.</text>
</comment>
<dbReference type="eggNOG" id="COG0431">
    <property type="taxonomic scope" value="Bacteria"/>
</dbReference>
<evidence type="ECO:0000313" key="6">
    <source>
        <dbReference type="EMBL" id="EIC31547.1"/>
    </source>
</evidence>
<dbReference type="HOGENOM" id="CLU_055322_3_3_6"/>
<dbReference type="STRING" id="686340.Metal_3910"/>
<dbReference type="AlphaFoldDB" id="H8GJ40"/>
<dbReference type="EMBL" id="CM001475">
    <property type="protein sequence ID" value="EIC31547.1"/>
    <property type="molecule type" value="Genomic_DNA"/>
</dbReference>
<dbReference type="InterPro" id="IPR019912">
    <property type="entry name" value="FMN_Rdtase_MsuE-like"/>
</dbReference>